<sequence>MRTLVHLRKRWAEAIETNFARFEHIIGQIKPWYSAGLTIERF</sequence>
<protein>
    <submittedName>
        <fullName evidence="1">Uncharacterized protein</fullName>
    </submittedName>
</protein>
<organism evidence="1 2">
    <name type="scientific">Fulvimarina pelagi HTCC2506</name>
    <dbReference type="NCBI Taxonomy" id="314231"/>
    <lineage>
        <taxon>Bacteria</taxon>
        <taxon>Pseudomonadati</taxon>
        <taxon>Pseudomonadota</taxon>
        <taxon>Alphaproteobacteria</taxon>
        <taxon>Hyphomicrobiales</taxon>
        <taxon>Aurantimonadaceae</taxon>
        <taxon>Fulvimarina</taxon>
    </lineage>
</organism>
<reference evidence="1 2" key="1">
    <citation type="journal article" date="2010" name="J. Bacteriol.">
        <title>Genome sequence of Fulvimarina pelagi HTCC2506T, a Mn(II)-oxidizing alphaproteobacterium possessing an aerobic anoxygenic photosynthetic gene cluster and Xanthorhodopsin.</title>
        <authorList>
            <person name="Kang I."/>
            <person name="Oh H.M."/>
            <person name="Lim S.I."/>
            <person name="Ferriera S."/>
            <person name="Giovannoni S.J."/>
            <person name="Cho J.C."/>
        </authorList>
    </citation>
    <scope>NUCLEOTIDE SEQUENCE [LARGE SCALE GENOMIC DNA]</scope>
    <source>
        <strain evidence="1 2">HTCC2506</strain>
    </source>
</reference>
<dbReference type="Proteomes" id="UP000004310">
    <property type="component" value="Unassembled WGS sequence"/>
</dbReference>
<dbReference type="HOGENOM" id="CLU_3251955_0_0_5"/>
<evidence type="ECO:0000313" key="1">
    <source>
        <dbReference type="EMBL" id="EAU41462.1"/>
    </source>
</evidence>
<dbReference type="EMBL" id="AATP01000002">
    <property type="protein sequence ID" value="EAU41462.1"/>
    <property type="molecule type" value="Genomic_DNA"/>
</dbReference>
<accession>Q0G4L9</accession>
<gene>
    <name evidence="1" type="ORF">FP2506_13554</name>
</gene>
<evidence type="ECO:0000313" key="2">
    <source>
        <dbReference type="Proteomes" id="UP000004310"/>
    </source>
</evidence>
<comment type="caution">
    <text evidence="1">The sequence shown here is derived from an EMBL/GenBank/DDBJ whole genome shotgun (WGS) entry which is preliminary data.</text>
</comment>
<proteinExistence type="predicted"/>
<keyword evidence="2" id="KW-1185">Reference proteome</keyword>
<name>Q0G4L9_9HYPH</name>
<dbReference type="AlphaFoldDB" id="Q0G4L9"/>